<name>A0A2J6RT23_HYAVF</name>
<dbReference type="OrthoDB" id="3542848at2759"/>
<feature type="region of interest" description="Disordered" evidence="1">
    <location>
        <begin position="1"/>
        <end position="223"/>
    </location>
</feature>
<dbReference type="Proteomes" id="UP000235786">
    <property type="component" value="Unassembled WGS sequence"/>
</dbReference>
<organism evidence="2 3">
    <name type="scientific">Hyaloscypha variabilis (strain UAMH 11265 / GT02V1 / F)</name>
    <name type="common">Meliniomyces variabilis</name>
    <dbReference type="NCBI Taxonomy" id="1149755"/>
    <lineage>
        <taxon>Eukaryota</taxon>
        <taxon>Fungi</taxon>
        <taxon>Dikarya</taxon>
        <taxon>Ascomycota</taxon>
        <taxon>Pezizomycotina</taxon>
        <taxon>Leotiomycetes</taxon>
        <taxon>Helotiales</taxon>
        <taxon>Hyaloscyphaceae</taxon>
        <taxon>Hyaloscypha</taxon>
        <taxon>Hyaloscypha variabilis</taxon>
    </lineage>
</organism>
<accession>A0A2J6RT23</accession>
<dbReference type="EMBL" id="KZ613944">
    <property type="protein sequence ID" value="PMD41603.1"/>
    <property type="molecule type" value="Genomic_DNA"/>
</dbReference>
<feature type="compositionally biased region" description="Polar residues" evidence="1">
    <location>
        <begin position="76"/>
        <end position="91"/>
    </location>
</feature>
<proteinExistence type="predicted"/>
<reference evidence="2 3" key="1">
    <citation type="submission" date="2016-04" db="EMBL/GenBank/DDBJ databases">
        <title>A degradative enzymes factory behind the ericoid mycorrhizal symbiosis.</title>
        <authorList>
            <consortium name="DOE Joint Genome Institute"/>
            <person name="Martino E."/>
            <person name="Morin E."/>
            <person name="Grelet G."/>
            <person name="Kuo A."/>
            <person name="Kohler A."/>
            <person name="Daghino S."/>
            <person name="Barry K."/>
            <person name="Choi C."/>
            <person name="Cichocki N."/>
            <person name="Clum A."/>
            <person name="Copeland A."/>
            <person name="Hainaut M."/>
            <person name="Haridas S."/>
            <person name="Labutti K."/>
            <person name="Lindquist E."/>
            <person name="Lipzen A."/>
            <person name="Khouja H.-R."/>
            <person name="Murat C."/>
            <person name="Ohm R."/>
            <person name="Olson A."/>
            <person name="Spatafora J."/>
            <person name="Veneault-Fourrey C."/>
            <person name="Henrissat B."/>
            <person name="Grigoriev I."/>
            <person name="Martin F."/>
            <person name="Perotto S."/>
        </authorList>
    </citation>
    <scope>NUCLEOTIDE SEQUENCE [LARGE SCALE GENOMIC DNA]</scope>
    <source>
        <strain evidence="2 3">F</strain>
    </source>
</reference>
<protein>
    <submittedName>
        <fullName evidence="2">Uncharacterized protein</fullName>
    </submittedName>
</protein>
<dbReference type="AlphaFoldDB" id="A0A2J6RT23"/>
<keyword evidence="3" id="KW-1185">Reference proteome</keyword>
<gene>
    <name evidence="2" type="ORF">L207DRAFT_329438</name>
</gene>
<feature type="compositionally biased region" description="Basic and acidic residues" evidence="1">
    <location>
        <begin position="191"/>
        <end position="212"/>
    </location>
</feature>
<sequence length="464" mass="52501">MVHRTVGRPPSSRPVPAQPNSNRSRRSRRLFERRRCPGRQVPEPEVPGSPPKKQRKSYDMASLGDTHDDDRLPSADVTTSPSSQTNISSPRTFGPTIESEASDSPADRPVRDVSAAPGSQDNISPPWSVEPSLGSEASRSPTDDRSFRPVSISPSYPHDADGYPLPSVRLTPRYQRSDYSSSPDSPPPKRPSPDSDNPERPGDPNKRQRKTLETQSPVYEGQEEDWKMMEGEDLTPLNNYSPDCSSASIEKNWEGKWTAQSKERARHPFNLTTTFERLSPWKDGVGETIMRSLSVVQEYHRKDCNASANPIFRANANLQKPVSENAWEVWKARSKKLLTKDWEKNLETMIRWVEGGLVCRNCNNRHKIHEFEVKIEEMKMELQKMDPYTIDQAMLDRFQENARKIGEDYLLQVKGTDCVGPIDVRHIAKKKQSQSQSEIQDSGVGLTACKFAKLDIKAKEMCID</sequence>
<evidence type="ECO:0000313" key="2">
    <source>
        <dbReference type="EMBL" id="PMD41603.1"/>
    </source>
</evidence>
<evidence type="ECO:0000313" key="3">
    <source>
        <dbReference type="Proteomes" id="UP000235786"/>
    </source>
</evidence>
<evidence type="ECO:0000256" key="1">
    <source>
        <dbReference type="SAM" id="MobiDB-lite"/>
    </source>
</evidence>